<reference evidence="2" key="1">
    <citation type="submission" date="2023-06" db="EMBL/GenBank/DDBJ databases">
        <title>Egi l300058.</title>
        <authorList>
            <person name="Gao L."/>
            <person name="Fang B.-Z."/>
            <person name="Li W.-J."/>
        </authorList>
    </citation>
    <scope>NUCLEOTIDE SEQUENCE</scope>
    <source>
        <strain evidence="2">EGI L300058</strain>
    </source>
</reference>
<evidence type="ECO:0000313" key="2">
    <source>
        <dbReference type="EMBL" id="MDN4481374.1"/>
    </source>
</evidence>
<name>A0ABT8GJ06_9MICO</name>
<dbReference type="PROSITE" id="PS51729">
    <property type="entry name" value="GNAT_YJDJ"/>
    <property type="match status" value="1"/>
</dbReference>
<dbReference type="GO" id="GO:0016746">
    <property type="term" value="F:acyltransferase activity"/>
    <property type="evidence" value="ECO:0007669"/>
    <property type="project" value="UniProtKB-KW"/>
</dbReference>
<keyword evidence="2" id="KW-0012">Acyltransferase</keyword>
<feature type="domain" description="N-acetyltransferase" evidence="1">
    <location>
        <begin position="7"/>
        <end position="94"/>
    </location>
</feature>
<organism evidence="2 3">
    <name type="scientific">Demequina muriae</name>
    <dbReference type="NCBI Taxonomy" id="3051664"/>
    <lineage>
        <taxon>Bacteria</taxon>
        <taxon>Bacillati</taxon>
        <taxon>Actinomycetota</taxon>
        <taxon>Actinomycetes</taxon>
        <taxon>Micrococcales</taxon>
        <taxon>Demequinaceae</taxon>
        <taxon>Demequina</taxon>
    </lineage>
</organism>
<dbReference type="SUPFAM" id="SSF55729">
    <property type="entry name" value="Acyl-CoA N-acyltransferases (Nat)"/>
    <property type="match status" value="1"/>
</dbReference>
<evidence type="ECO:0000259" key="1">
    <source>
        <dbReference type="PROSITE" id="PS51729"/>
    </source>
</evidence>
<dbReference type="InterPro" id="IPR045057">
    <property type="entry name" value="Gcn5-rel_NAT"/>
</dbReference>
<evidence type="ECO:0000313" key="3">
    <source>
        <dbReference type="Proteomes" id="UP001172708"/>
    </source>
</evidence>
<dbReference type="RefSeq" id="WP_301142977.1">
    <property type="nucleotide sequence ID" value="NZ_JAUHQA010000001.1"/>
</dbReference>
<dbReference type="Gene3D" id="3.40.630.30">
    <property type="match status" value="1"/>
</dbReference>
<sequence>MADTTVTRNENESRYDVHVDGELAGFALYEIDGDRAAFTHTEIFETYQGGGIAGTLAGEALADTASRGLTIVPVCPYIARYLDRHEVEGATVAPPR</sequence>
<dbReference type="Proteomes" id="UP001172708">
    <property type="component" value="Unassembled WGS sequence"/>
</dbReference>
<comment type="caution">
    <text evidence="2">The sequence shown here is derived from an EMBL/GenBank/DDBJ whole genome shotgun (WGS) entry which is preliminary data.</text>
</comment>
<dbReference type="EC" id="2.3.1.-" evidence="2"/>
<keyword evidence="3" id="KW-1185">Reference proteome</keyword>
<dbReference type="EMBL" id="JAUHQA010000001">
    <property type="protein sequence ID" value="MDN4481374.1"/>
    <property type="molecule type" value="Genomic_DNA"/>
</dbReference>
<dbReference type="InterPro" id="IPR016181">
    <property type="entry name" value="Acyl_CoA_acyltransferase"/>
</dbReference>
<keyword evidence="2" id="KW-0808">Transferase</keyword>
<dbReference type="Pfam" id="PF14542">
    <property type="entry name" value="Acetyltransf_CG"/>
    <property type="match status" value="1"/>
</dbReference>
<dbReference type="PANTHER" id="PTHR31435">
    <property type="entry name" value="PROTEIN NATD1"/>
    <property type="match status" value="1"/>
</dbReference>
<protein>
    <submittedName>
        <fullName evidence="2">GNAT family N-acetyltransferase</fullName>
        <ecNumber evidence="2">2.3.1.-</ecNumber>
    </submittedName>
</protein>
<dbReference type="PANTHER" id="PTHR31435:SF10">
    <property type="entry name" value="BSR4717 PROTEIN"/>
    <property type="match status" value="1"/>
</dbReference>
<dbReference type="InterPro" id="IPR031165">
    <property type="entry name" value="GNAT_YJDJ"/>
</dbReference>
<proteinExistence type="predicted"/>
<accession>A0ABT8GJ06</accession>
<gene>
    <name evidence="2" type="ORF">QQX02_10605</name>
</gene>